<dbReference type="InterPro" id="IPR032880">
    <property type="entry name" value="CSC1/OSCA1-like_N"/>
</dbReference>
<dbReference type="GO" id="GO:0005227">
    <property type="term" value="F:calcium-activated cation channel activity"/>
    <property type="evidence" value="ECO:0007669"/>
    <property type="project" value="InterPro"/>
</dbReference>
<feature type="region of interest" description="Disordered" evidence="7">
    <location>
        <begin position="944"/>
        <end position="1049"/>
    </location>
</feature>
<keyword evidence="13" id="KW-1185">Reference proteome</keyword>
<evidence type="ECO:0000259" key="11">
    <source>
        <dbReference type="Pfam" id="PF14703"/>
    </source>
</evidence>
<dbReference type="GO" id="GO:0005886">
    <property type="term" value="C:plasma membrane"/>
    <property type="evidence" value="ECO:0007669"/>
    <property type="project" value="TreeGrafter"/>
</dbReference>
<feature type="compositionally biased region" description="Low complexity" evidence="7">
    <location>
        <begin position="993"/>
        <end position="1011"/>
    </location>
</feature>
<feature type="transmembrane region" description="Helical" evidence="8">
    <location>
        <begin position="810"/>
        <end position="835"/>
    </location>
</feature>
<feature type="transmembrane region" description="Helical" evidence="8">
    <location>
        <begin position="572"/>
        <end position="596"/>
    </location>
</feature>
<feature type="compositionally biased region" description="Polar residues" evidence="7">
    <location>
        <begin position="1019"/>
        <end position="1030"/>
    </location>
</feature>
<evidence type="ECO:0000256" key="6">
    <source>
        <dbReference type="ARBA" id="ARBA00023136"/>
    </source>
</evidence>
<sequence>MATDGKSLAITTGIYSIIAIVVFILFSKWRTARLTKKFFSPKLFVKDPGSARPPNVKSRFGAWVPQVLYMSEADLIRCGGVDAAMYIKILRMGFEIFCVVAFFTLVIILPINLTGGEVDKLMATPAGLETNPLYQYLVPTAAPTTEASGDSSEENKITTLPDIYNSTVGDAPPGMMWWNYNSNINPDAYQTPEEVLGPAFATYGWMWLQSYQEIEYKFSSLDKTTIANVTAGSSRLWAHAVVTYVVSFFIYYWLWKYNKEGLRLRIFYLLNQPAGAESHTVLCQDVPGVPYGTIPQRADGTLLKLIPKSIKEKAYQQTAMLARKGTGTFTHGAGKVGHAVEGHAKDLGGADDIESANAAAAEALSGGGKMHIDPSSGRWEMRDAWVDAVQGIQGHEGSVHGMVEEEFRKVYHDDLAAVHMVHDTSKLDPLVAEYAKVRLAATDLVDNYISLKRRGKELKPKKVTVIGATMGAWGREKYGMKPTKVDAFEFYRDRLTELRRGILEEQGKAQAPHSVFPAAFVTFRRRTSQVVAARTLMSEDLSAWRCQAAPRAEEIVWHSLGFRIWERSARSLAMYAAYIAMAAFFMIPVAAVQGLLSLNSFAGFLNSIPILGALLTGMLPGLALKIFLALVPMIITAMNRFAGMISESQIDLGLVSRYFYFQVITLFLGSFIAGTFANQMKQFIADPGSIITIFGTSAPQTAIFFMTYLLLEALLTTSLTLMRVVPLIIFWVKSSLLASTERAKERLWSNQLMAYGTVVPNDTIAFLLGLTFCTICPIIAPVACAYFMFNYLVWKYQQVYVYTPKYQSGGLVWIRVFDQCMLGLIMFHLMMTAILGVKKSIGAPILCFLLLAFDFVFWVAVHSRFWRPQECLSLISAADMDAQDRGSQGDSFALAKGVDAQMRDRYLSPSFKFDDEEHEQAMTEVQRMAAVLAGGEDEKLFAAPQPTEDSEAPQSSEGDVESGSGGHTPASGPDAVAVPRSDAPPPPLGAARPEVVTVVPTSETAAGAGDAAHARDGQPSYQPSPYTTAQEEVPTEGWQAPPQQGPPRV</sequence>
<keyword evidence="6 8" id="KW-0472">Membrane</keyword>
<evidence type="ECO:0000256" key="7">
    <source>
        <dbReference type="SAM" id="MobiDB-lite"/>
    </source>
</evidence>
<organism evidence="12 13">
    <name type="scientific">Chlorella vulgaris</name>
    <name type="common">Green alga</name>
    <dbReference type="NCBI Taxonomy" id="3077"/>
    <lineage>
        <taxon>Eukaryota</taxon>
        <taxon>Viridiplantae</taxon>
        <taxon>Chlorophyta</taxon>
        <taxon>core chlorophytes</taxon>
        <taxon>Trebouxiophyceae</taxon>
        <taxon>Chlorellales</taxon>
        <taxon>Chlorellaceae</taxon>
        <taxon>Chlorella clade</taxon>
        <taxon>Chlorella</taxon>
    </lineage>
</organism>
<evidence type="ECO:0000256" key="8">
    <source>
        <dbReference type="SAM" id="Phobius"/>
    </source>
</evidence>
<dbReference type="InterPro" id="IPR003864">
    <property type="entry name" value="CSC1/OSCA1-like_7TM"/>
</dbReference>
<feature type="transmembrane region" description="Helical" evidence="8">
    <location>
        <begin position="94"/>
        <end position="113"/>
    </location>
</feature>
<dbReference type="Pfam" id="PF14703">
    <property type="entry name" value="PHM7_cyt"/>
    <property type="match status" value="1"/>
</dbReference>
<gene>
    <name evidence="12" type="ORF">D9Q98_009532</name>
</gene>
<evidence type="ECO:0000256" key="5">
    <source>
        <dbReference type="ARBA" id="ARBA00022989"/>
    </source>
</evidence>
<reference evidence="12" key="1">
    <citation type="journal article" date="2019" name="Plant J.">
        <title>Chlorella vulgaris genome assembly and annotation reveals the molecular basis for metabolic acclimation to high light conditions.</title>
        <authorList>
            <person name="Cecchin M."/>
            <person name="Marcolungo L."/>
            <person name="Rossato M."/>
            <person name="Girolomoni L."/>
            <person name="Cosentino E."/>
            <person name="Cuine S."/>
            <person name="Li-Beisson Y."/>
            <person name="Delledonne M."/>
            <person name="Ballottari M."/>
        </authorList>
    </citation>
    <scope>NUCLEOTIDE SEQUENCE</scope>
    <source>
        <strain evidence="12">211/11P</strain>
    </source>
</reference>
<dbReference type="OrthoDB" id="1689567at2759"/>
<feature type="transmembrane region" description="Helical" evidence="8">
    <location>
        <begin position="689"/>
        <end position="711"/>
    </location>
</feature>
<comment type="caution">
    <text evidence="12">The sequence shown here is derived from an EMBL/GenBank/DDBJ whole genome shotgun (WGS) entry which is preliminary data.</text>
</comment>
<feature type="transmembrane region" description="Helical" evidence="8">
    <location>
        <begin position="236"/>
        <end position="255"/>
    </location>
</feature>
<comment type="similarity">
    <text evidence="2">Belongs to the CSC1 (TC 1.A.17) family.</text>
</comment>
<feature type="transmembrane region" description="Helical" evidence="8">
    <location>
        <begin position="763"/>
        <end position="789"/>
    </location>
</feature>
<protein>
    <recommendedName>
        <fullName evidence="14">ERD4-related membrane protein</fullName>
    </recommendedName>
</protein>
<evidence type="ECO:0000256" key="3">
    <source>
        <dbReference type="ARBA" id="ARBA00022448"/>
    </source>
</evidence>
<feature type="transmembrane region" description="Helical" evidence="8">
    <location>
        <begin position="841"/>
        <end position="861"/>
    </location>
</feature>
<feature type="transmembrane region" description="Helical" evidence="8">
    <location>
        <begin position="608"/>
        <end position="637"/>
    </location>
</feature>
<dbReference type="Pfam" id="PF13967">
    <property type="entry name" value="RSN1_TM"/>
    <property type="match status" value="2"/>
</dbReference>
<evidence type="ECO:0000259" key="10">
    <source>
        <dbReference type="Pfam" id="PF13967"/>
    </source>
</evidence>
<comment type="subcellular location">
    <subcellularLocation>
        <location evidence="1">Membrane</location>
        <topology evidence="1">Multi-pass membrane protein</topology>
    </subcellularLocation>
</comment>
<name>A0A9D4TFF0_CHLVU</name>
<proteinExistence type="inferred from homology"/>
<feature type="domain" description="CSC1/OSCA1-like cytosolic" evidence="11">
    <location>
        <begin position="403"/>
        <end position="558"/>
    </location>
</feature>
<accession>A0A9D4TFF0</accession>
<reference evidence="12" key="2">
    <citation type="submission" date="2020-11" db="EMBL/GenBank/DDBJ databases">
        <authorList>
            <person name="Cecchin M."/>
            <person name="Marcolungo L."/>
            <person name="Rossato M."/>
            <person name="Girolomoni L."/>
            <person name="Cosentino E."/>
            <person name="Cuine S."/>
            <person name="Li-Beisson Y."/>
            <person name="Delledonne M."/>
            <person name="Ballottari M."/>
        </authorList>
    </citation>
    <scope>NUCLEOTIDE SEQUENCE</scope>
    <source>
        <strain evidence="12">211/11P</strain>
        <tissue evidence="12">Whole cell</tissue>
    </source>
</reference>
<dbReference type="PANTHER" id="PTHR13018:SF5">
    <property type="entry name" value="RE44586P"/>
    <property type="match status" value="1"/>
</dbReference>
<feature type="transmembrane region" description="Helical" evidence="8">
    <location>
        <begin position="6"/>
        <end position="26"/>
    </location>
</feature>
<dbReference type="InterPro" id="IPR045122">
    <property type="entry name" value="Csc1-like"/>
</dbReference>
<evidence type="ECO:0000313" key="13">
    <source>
        <dbReference type="Proteomes" id="UP001055712"/>
    </source>
</evidence>
<evidence type="ECO:0008006" key="14">
    <source>
        <dbReference type="Google" id="ProtNLM"/>
    </source>
</evidence>
<evidence type="ECO:0000259" key="9">
    <source>
        <dbReference type="Pfam" id="PF02714"/>
    </source>
</evidence>
<evidence type="ECO:0000256" key="4">
    <source>
        <dbReference type="ARBA" id="ARBA00022692"/>
    </source>
</evidence>
<keyword evidence="4 8" id="KW-0812">Transmembrane</keyword>
<dbReference type="EMBL" id="SIDB01000013">
    <property type="protein sequence ID" value="KAI3424173.1"/>
    <property type="molecule type" value="Genomic_DNA"/>
</dbReference>
<dbReference type="InterPro" id="IPR027815">
    <property type="entry name" value="CSC1/OSCA1-like_cyt"/>
</dbReference>
<feature type="domain" description="CSC1/OSCA1-like N-terminal transmembrane" evidence="10">
    <location>
        <begin position="215"/>
        <end position="256"/>
    </location>
</feature>
<evidence type="ECO:0000256" key="2">
    <source>
        <dbReference type="ARBA" id="ARBA00007779"/>
    </source>
</evidence>
<evidence type="ECO:0000256" key="1">
    <source>
        <dbReference type="ARBA" id="ARBA00004141"/>
    </source>
</evidence>
<feature type="transmembrane region" description="Helical" evidence="8">
    <location>
        <begin position="658"/>
        <end position="677"/>
    </location>
</feature>
<keyword evidence="5 8" id="KW-1133">Transmembrane helix</keyword>
<dbReference type="AlphaFoldDB" id="A0A9D4TFF0"/>
<dbReference type="PANTHER" id="PTHR13018">
    <property type="entry name" value="PROBABLE MEMBRANE PROTEIN DUF221-RELATED"/>
    <property type="match status" value="1"/>
</dbReference>
<dbReference type="Pfam" id="PF02714">
    <property type="entry name" value="RSN1_7TM"/>
    <property type="match status" value="1"/>
</dbReference>
<keyword evidence="3" id="KW-0813">Transport</keyword>
<feature type="domain" description="CSC1/OSCA1-like N-terminal transmembrane" evidence="10">
    <location>
        <begin position="9"/>
        <end position="120"/>
    </location>
</feature>
<evidence type="ECO:0000313" key="12">
    <source>
        <dbReference type="EMBL" id="KAI3424173.1"/>
    </source>
</evidence>
<dbReference type="Proteomes" id="UP001055712">
    <property type="component" value="Unassembled WGS sequence"/>
</dbReference>
<feature type="domain" description="CSC1/OSCA1-like 7TM region" evidence="9">
    <location>
        <begin position="570"/>
        <end position="834"/>
    </location>
</feature>